<name>A0A934RVD0_9BACT</name>
<evidence type="ECO:0000313" key="2">
    <source>
        <dbReference type="Proteomes" id="UP000604083"/>
    </source>
</evidence>
<reference evidence="1" key="1">
    <citation type="submission" date="2021-01" db="EMBL/GenBank/DDBJ databases">
        <title>Modified the classification status of verrucomicrobia.</title>
        <authorList>
            <person name="Feng X."/>
        </authorList>
    </citation>
    <scope>NUCLEOTIDE SEQUENCE</scope>
    <source>
        <strain evidence="1">KCTC 12986</strain>
    </source>
</reference>
<accession>A0A934RVD0</accession>
<organism evidence="1 2">
    <name type="scientific">Roseibacillus ishigakijimensis</name>
    <dbReference type="NCBI Taxonomy" id="454146"/>
    <lineage>
        <taxon>Bacteria</taxon>
        <taxon>Pseudomonadati</taxon>
        <taxon>Verrucomicrobiota</taxon>
        <taxon>Verrucomicrobiia</taxon>
        <taxon>Verrucomicrobiales</taxon>
        <taxon>Verrucomicrobiaceae</taxon>
        <taxon>Roseibacillus</taxon>
    </lineage>
</organism>
<gene>
    <name evidence="1" type="ORF">JIN78_16620</name>
</gene>
<dbReference type="AlphaFoldDB" id="A0A934RVD0"/>
<evidence type="ECO:0000313" key="1">
    <source>
        <dbReference type="EMBL" id="MBK1835689.1"/>
    </source>
</evidence>
<protein>
    <submittedName>
        <fullName evidence="1">Uncharacterized protein</fullName>
    </submittedName>
</protein>
<dbReference type="RefSeq" id="WP_200393126.1">
    <property type="nucleotide sequence ID" value="NZ_JAENIO010000087.1"/>
</dbReference>
<sequence length="285" mass="30493">MPGNRVWGFSVKAKKTHRSNRLQSPQPRWKSRATITKTASGIPLSPSRDPIEEGGGVHLSAFVVNDGINWAGDLGLRKTRNCKTETVQFDYNHSPMLSASGVGVTVDGGFSARLQSEKKVFEECCSDGDWVEKREYSYKAGSGAGSLCVIGGAYFRGSSGAISVDASAGVKAEGGLELNILVQSGYIIVGGCNDEIELATFLVKVDGEVSIEGGFDAAVWVKCWSFSLVRGVIGGEISGTGAIELVYGLSLSVENRDVAERQSLLFRVIFMVKSVLLGIAIRRVF</sequence>
<dbReference type="EMBL" id="JAENIO010000087">
    <property type="protein sequence ID" value="MBK1835689.1"/>
    <property type="molecule type" value="Genomic_DNA"/>
</dbReference>
<dbReference type="Proteomes" id="UP000604083">
    <property type="component" value="Unassembled WGS sequence"/>
</dbReference>
<comment type="caution">
    <text evidence="1">The sequence shown here is derived from an EMBL/GenBank/DDBJ whole genome shotgun (WGS) entry which is preliminary data.</text>
</comment>
<keyword evidence="2" id="KW-1185">Reference proteome</keyword>
<proteinExistence type="predicted"/>